<feature type="transmembrane region" description="Helical" evidence="1">
    <location>
        <begin position="16"/>
        <end position="37"/>
    </location>
</feature>
<organism evidence="2 3">
    <name type="scientific">Candidatus Thiopontia autotrophica</name>
    <dbReference type="NCBI Taxonomy" id="2841688"/>
    <lineage>
        <taxon>Bacteria</taxon>
        <taxon>Pseudomonadati</taxon>
        <taxon>Pseudomonadota</taxon>
        <taxon>Gammaproteobacteria</taxon>
        <taxon>Candidatus Thiopontia</taxon>
    </lineage>
</organism>
<keyword evidence="1" id="KW-0812">Transmembrane</keyword>
<protein>
    <submittedName>
        <fullName evidence="2">Uncharacterized protein</fullName>
    </submittedName>
</protein>
<evidence type="ECO:0000256" key="1">
    <source>
        <dbReference type="SAM" id="Phobius"/>
    </source>
</evidence>
<dbReference type="EMBL" id="JACNFK010000014">
    <property type="protein sequence ID" value="MBC8519011.1"/>
    <property type="molecule type" value="Genomic_DNA"/>
</dbReference>
<comment type="caution">
    <text evidence="2">The sequence shown here is derived from an EMBL/GenBank/DDBJ whole genome shotgun (WGS) entry which is preliminary data.</text>
</comment>
<accession>A0A8J6NVM2</accession>
<sequence>MIDIIKNTFSGADVDLVVVGSIVSVAIAAVIAIYLGFKIRTLMNSTHSED</sequence>
<name>A0A8J6NVM2_9GAMM</name>
<evidence type="ECO:0000313" key="3">
    <source>
        <dbReference type="Proteomes" id="UP000654401"/>
    </source>
</evidence>
<keyword evidence="1" id="KW-0472">Membrane</keyword>
<reference evidence="2 3" key="1">
    <citation type="submission" date="2020-08" db="EMBL/GenBank/DDBJ databases">
        <title>Bridging the membrane lipid divide: bacteria of the FCB group superphylum have the potential to synthesize archaeal ether lipids.</title>
        <authorList>
            <person name="Villanueva L."/>
            <person name="Von Meijenfeldt F.A.B."/>
            <person name="Westbye A.B."/>
            <person name="Yadav S."/>
            <person name="Hopmans E.C."/>
            <person name="Dutilh B.E."/>
            <person name="Sinninghe Damste J.S."/>
        </authorList>
    </citation>
    <scope>NUCLEOTIDE SEQUENCE [LARGE SCALE GENOMIC DNA]</scope>
    <source>
        <strain evidence="2">NIOZ-UU100</strain>
    </source>
</reference>
<evidence type="ECO:0000313" key="2">
    <source>
        <dbReference type="EMBL" id="MBC8519011.1"/>
    </source>
</evidence>
<dbReference type="AlphaFoldDB" id="A0A8J6NVM2"/>
<keyword evidence="1" id="KW-1133">Transmembrane helix</keyword>
<proteinExistence type="predicted"/>
<dbReference type="Proteomes" id="UP000654401">
    <property type="component" value="Unassembled WGS sequence"/>
</dbReference>
<gene>
    <name evidence="2" type="ORF">H8D24_01195</name>
</gene>